<evidence type="ECO:0000256" key="6">
    <source>
        <dbReference type="ARBA" id="ARBA00017999"/>
    </source>
</evidence>
<reference evidence="15 16" key="1">
    <citation type="submission" date="2023-02" db="EMBL/GenBank/DDBJ databases">
        <title>Host association and intracellularity evolved multiple times independently in the Rickettsiales.</title>
        <authorList>
            <person name="Castelli M."/>
            <person name="Nardi T."/>
            <person name="Gammuto L."/>
            <person name="Bellinzona G."/>
            <person name="Sabaneyeva E."/>
            <person name="Potekhin A."/>
            <person name="Serra V."/>
            <person name="Petroni G."/>
            <person name="Sassera D."/>
        </authorList>
    </citation>
    <scope>NUCLEOTIDE SEQUENCE [LARGE SCALE GENOMIC DNA]</scope>
    <source>
        <strain evidence="15 16">BOD18</strain>
    </source>
</reference>
<organism evidence="15 16">
    <name type="scientific">Candidatus Cyrtobacter comes</name>
    <dbReference type="NCBI Taxonomy" id="675776"/>
    <lineage>
        <taxon>Bacteria</taxon>
        <taxon>Pseudomonadati</taxon>
        <taxon>Pseudomonadota</taxon>
        <taxon>Alphaproteobacteria</taxon>
        <taxon>Rickettsiales</taxon>
        <taxon>Candidatus Midichloriaceae</taxon>
        <taxon>Candidatus Cyrtobacter</taxon>
    </lineage>
</organism>
<dbReference type="PANTHER" id="PTHR13693">
    <property type="entry name" value="CLASS II AMINOTRANSFERASE/8-AMINO-7-OXONONANOATE SYNTHASE"/>
    <property type="match status" value="1"/>
</dbReference>
<dbReference type="RefSeq" id="WP_322497640.1">
    <property type="nucleotide sequence ID" value="NZ_JARGYT010000024.1"/>
</dbReference>
<evidence type="ECO:0000256" key="1">
    <source>
        <dbReference type="ARBA" id="ARBA00001933"/>
    </source>
</evidence>
<protein>
    <recommendedName>
        <fullName evidence="6">5-aminolevulinate synthase</fullName>
        <ecNumber evidence="5">2.3.1.47</ecNumber>
    </recommendedName>
    <alternativeName>
        <fullName evidence="10">7-keto-8-amino-pelargonic acid synthase</fullName>
    </alternativeName>
    <alternativeName>
        <fullName evidence="11">8-amino-7-ketopelargonate synthase</fullName>
    </alternativeName>
</protein>
<keyword evidence="8" id="KW-0093">Biotin biosynthesis</keyword>
<evidence type="ECO:0000259" key="14">
    <source>
        <dbReference type="Pfam" id="PF00155"/>
    </source>
</evidence>
<evidence type="ECO:0000256" key="10">
    <source>
        <dbReference type="ARBA" id="ARBA00032610"/>
    </source>
</evidence>
<comment type="catalytic activity">
    <reaction evidence="12">
        <text>6-carboxyhexanoyl-[ACP] + L-alanine + H(+) = (8S)-8-amino-7-oxononanoate + holo-[ACP] + CO2</text>
        <dbReference type="Rhea" id="RHEA:42288"/>
        <dbReference type="Rhea" id="RHEA-COMP:9685"/>
        <dbReference type="Rhea" id="RHEA-COMP:9955"/>
        <dbReference type="ChEBI" id="CHEBI:15378"/>
        <dbReference type="ChEBI" id="CHEBI:16526"/>
        <dbReference type="ChEBI" id="CHEBI:57972"/>
        <dbReference type="ChEBI" id="CHEBI:64479"/>
        <dbReference type="ChEBI" id="CHEBI:78846"/>
        <dbReference type="ChEBI" id="CHEBI:149468"/>
        <dbReference type="EC" id="2.3.1.47"/>
    </reaction>
</comment>
<evidence type="ECO:0000256" key="9">
    <source>
        <dbReference type="ARBA" id="ARBA00022898"/>
    </source>
</evidence>
<dbReference type="InterPro" id="IPR004839">
    <property type="entry name" value="Aminotransferase_I/II_large"/>
</dbReference>
<sequence length="380" mass="42865">MLECYKNYCNKLQDGGLYRSIEKPKQGLIDFSTNDYLNLRNNKEILEFAIELAHQQGIGSGGSRLLSGNHEIFEKFESQIAIDKKSESALIFSSGFQANFSALSALLNKEALSYQEPVLFFDRSNHSSLYQAAFLSRSKLIRFRHNDMQNLEDLIKEHKGVKYKFIVTETLFGMDGDILPLQDVISIARKYNTFLYIDEAHATGILGNDGYGLSTDYNLDDIPHLIMGTFSKALGGSGAYVACPRIIRDYLINKAAGFIYSTAPAPIIIGAAYKAWKMMKDMYKERNALLFNASSLRKRLKNLGFDIGVSNSHIIPIMVKNRFNYVLELKAFLADSGIVVSAIRPPTSQKEKIRISFCAHHNKEDINFLINILCNYDKSN</sequence>
<keyword evidence="16" id="KW-1185">Reference proteome</keyword>
<dbReference type="PANTHER" id="PTHR13693:SF100">
    <property type="entry name" value="8-AMINO-7-OXONONANOATE SYNTHASE"/>
    <property type="match status" value="1"/>
</dbReference>
<dbReference type="EMBL" id="JARGYT010000024">
    <property type="protein sequence ID" value="MDZ5762161.1"/>
    <property type="molecule type" value="Genomic_DNA"/>
</dbReference>
<comment type="cofactor">
    <cofactor evidence="1 13">
        <name>pyridoxal 5'-phosphate</name>
        <dbReference type="ChEBI" id="CHEBI:597326"/>
    </cofactor>
</comment>
<name>A0ABU5L7Q9_9RICK</name>
<dbReference type="Gene3D" id="3.40.640.10">
    <property type="entry name" value="Type I PLP-dependent aspartate aminotransferase-like (Major domain)"/>
    <property type="match status" value="1"/>
</dbReference>
<evidence type="ECO:0000256" key="4">
    <source>
        <dbReference type="ARBA" id="ARBA00011738"/>
    </source>
</evidence>
<evidence type="ECO:0000256" key="3">
    <source>
        <dbReference type="ARBA" id="ARBA00010008"/>
    </source>
</evidence>
<evidence type="ECO:0000256" key="12">
    <source>
        <dbReference type="ARBA" id="ARBA00047715"/>
    </source>
</evidence>
<dbReference type="InterPro" id="IPR015422">
    <property type="entry name" value="PyrdxlP-dep_Trfase_small"/>
</dbReference>
<dbReference type="InterPro" id="IPR015424">
    <property type="entry name" value="PyrdxlP-dep_Trfase"/>
</dbReference>
<proteinExistence type="inferred from homology"/>
<dbReference type="InterPro" id="IPR015421">
    <property type="entry name" value="PyrdxlP-dep_Trfase_major"/>
</dbReference>
<gene>
    <name evidence="15" type="ORF">Cyrtocomes_00532</name>
</gene>
<dbReference type="Gene3D" id="3.90.1150.10">
    <property type="entry name" value="Aspartate Aminotransferase, domain 1"/>
    <property type="match status" value="1"/>
</dbReference>
<accession>A0ABU5L7Q9</accession>
<comment type="caution">
    <text evidence="15">The sequence shown here is derived from an EMBL/GenBank/DDBJ whole genome shotgun (WGS) entry which is preliminary data.</text>
</comment>
<dbReference type="InterPro" id="IPR001917">
    <property type="entry name" value="Aminotrans_II_pyridoxalP_BS"/>
</dbReference>
<dbReference type="PROSITE" id="PS00599">
    <property type="entry name" value="AA_TRANSFER_CLASS_2"/>
    <property type="match status" value="1"/>
</dbReference>
<dbReference type="SUPFAM" id="SSF53383">
    <property type="entry name" value="PLP-dependent transferases"/>
    <property type="match status" value="1"/>
</dbReference>
<dbReference type="InterPro" id="IPR050087">
    <property type="entry name" value="AON_synthase_class-II"/>
</dbReference>
<evidence type="ECO:0000313" key="15">
    <source>
        <dbReference type="EMBL" id="MDZ5762161.1"/>
    </source>
</evidence>
<comment type="subunit">
    <text evidence="4">Homodimer.</text>
</comment>
<comment type="pathway">
    <text evidence="2">Cofactor biosynthesis; biotin biosynthesis.</text>
</comment>
<evidence type="ECO:0000256" key="11">
    <source>
        <dbReference type="ARBA" id="ARBA00033381"/>
    </source>
</evidence>
<evidence type="ECO:0000313" key="16">
    <source>
        <dbReference type="Proteomes" id="UP001293791"/>
    </source>
</evidence>
<feature type="domain" description="Aminotransferase class I/classII large" evidence="14">
    <location>
        <begin position="28"/>
        <end position="371"/>
    </location>
</feature>
<keyword evidence="9 13" id="KW-0663">Pyridoxal phosphate</keyword>
<dbReference type="Proteomes" id="UP001293791">
    <property type="component" value="Unassembled WGS sequence"/>
</dbReference>
<evidence type="ECO:0000256" key="7">
    <source>
        <dbReference type="ARBA" id="ARBA00022679"/>
    </source>
</evidence>
<keyword evidence="7" id="KW-0808">Transferase</keyword>
<evidence type="ECO:0000256" key="5">
    <source>
        <dbReference type="ARBA" id="ARBA00013187"/>
    </source>
</evidence>
<evidence type="ECO:0000256" key="2">
    <source>
        <dbReference type="ARBA" id="ARBA00004746"/>
    </source>
</evidence>
<dbReference type="EC" id="2.3.1.47" evidence="5"/>
<evidence type="ECO:0000256" key="13">
    <source>
        <dbReference type="RuleBase" id="RU003693"/>
    </source>
</evidence>
<evidence type="ECO:0000256" key="8">
    <source>
        <dbReference type="ARBA" id="ARBA00022756"/>
    </source>
</evidence>
<comment type="similarity">
    <text evidence="3">Belongs to the class-II pyridoxal-phosphate-dependent aminotransferase family. BioF subfamily.</text>
</comment>
<dbReference type="Pfam" id="PF00155">
    <property type="entry name" value="Aminotran_1_2"/>
    <property type="match status" value="1"/>
</dbReference>